<organism evidence="1 2">
    <name type="scientific">Janibacter alittae</name>
    <dbReference type="NCBI Taxonomy" id="3115209"/>
    <lineage>
        <taxon>Bacteria</taxon>
        <taxon>Bacillati</taxon>
        <taxon>Actinomycetota</taxon>
        <taxon>Actinomycetes</taxon>
        <taxon>Micrococcales</taxon>
        <taxon>Intrasporangiaceae</taxon>
        <taxon>Janibacter</taxon>
    </lineage>
</organism>
<evidence type="ECO:0000313" key="1">
    <source>
        <dbReference type="EMBL" id="WXB75320.1"/>
    </source>
</evidence>
<evidence type="ECO:0000313" key="2">
    <source>
        <dbReference type="Proteomes" id="UP001382727"/>
    </source>
</evidence>
<dbReference type="EMBL" id="CP144913">
    <property type="protein sequence ID" value="WXB75320.1"/>
    <property type="molecule type" value="Genomic_DNA"/>
</dbReference>
<accession>A0ABZ2MEB5</accession>
<name>A0ABZ2MEB5_9MICO</name>
<protein>
    <submittedName>
        <fullName evidence="1">Uncharacterized protein</fullName>
    </submittedName>
</protein>
<gene>
    <name evidence="1" type="ORF">V1351_10160</name>
</gene>
<sequence length="294" mass="32815">MELLTHVESGDWLLGRVGDGARVGGVAGTGFESYARVLHPVPAWLEDLTVANEWGLHPVLQETRWRWSQVAVRQDLTMHPLVQFNRLADLHQGVDFPDGWRVGQTQEGYFDLDLLAALTEHLGLATATPHDLVAGIWNGWGEVRGHRWSAYVEEGSGLRGWLARRMWRNEVGGSHRRAAPEIRAVAAGGPWLEWPDRKMVLFATSIDELADRTWPERARIGVQPGWSGTSPQLLWPADRSWVVASEIDWDSTIVAGSRSLVDAVLGDERFEAFEVGEEDDLTYEGDTVNPPRGD</sequence>
<dbReference type="Proteomes" id="UP001382727">
    <property type="component" value="Chromosome"/>
</dbReference>
<reference evidence="1 2" key="1">
    <citation type="submission" date="2024-02" db="EMBL/GenBank/DDBJ databases">
        <title>Janibacter sp. nov., isolated from gut of marine sandworm.</title>
        <authorList>
            <person name="Kim B."/>
            <person name="Jun M.O."/>
            <person name="Shin N.-R."/>
        </authorList>
    </citation>
    <scope>NUCLEOTIDE SEQUENCE [LARGE SCALE GENOMIC DNA]</scope>
    <source>
        <strain evidence="1 2">A1S7</strain>
    </source>
</reference>
<proteinExistence type="predicted"/>
<keyword evidence="2" id="KW-1185">Reference proteome</keyword>
<dbReference type="RefSeq" id="WP_338748032.1">
    <property type="nucleotide sequence ID" value="NZ_CP144913.1"/>
</dbReference>